<feature type="domain" description="U-box" evidence="6">
    <location>
        <begin position="66"/>
        <end position="139"/>
    </location>
</feature>
<proteinExistence type="predicted"/>
<dbReference type="CDD" id="cd16664">
    <property type="entry name" value="RING-Ubox_PUB"/>
    <property type="match status" value="1"/>
</dbReference>
<comment type="catalytic activity">
    <reaction evidence="1">
        <text>S-ubiquitinyl-[E2 ubiquitin-conjugating enzyme]-L-cysteine + [acceptor protein]-L-lysine = [E2 ubiquitin-conjugating enzyme]-L-cysteine + N(6)-ubiquitinyl-[acceptor protein]-L-lysine.</text>
        <dbReference type="EC" id="2.3.2.27"/>
    </reaction>
</comment>
<evidence type="ECO:0000313" key="7">
    <source>
        <dbReference type="EMBL" id="EOA22720.1"/>
    </source>
</evidence>
<dbReference type="SUPFAM" id="SSF48371">
    <property type="entry name" value="ARM repeat"/>
    <property type="match status" value="1"/>
</dbReference>
<dbReference type="PANTHER" id="PTHR23315">
    <property type="entry name" value="U BOX DOMAIN-CONTAINING"/>
    <property type="match status" value="1"/>
</dbReference>
<evidence type="ECO:0000259" key="6">
    <source>
        <dbReference type="PROSITE" id="PS51698"/>
    </source>
</evidence>
<dbReference type="OrthoDB" id="629492at2759"/>
<dbReference type="InterPro" id="IPR016024">
    <property type="entry name" value="ARM-type_fold"/>
</dbReference>
<evidence type="ECO:0000256" key="1">
    <source>
        <dbReference type="ARBA" id="ARBA00000900"/>
    </source>
</evidence>
<dbReference type="SUPFAM" id="SSF57850">
    <property type="entry name" value="RING/U-box"/>
    <property type="match status" value="1"/>
</dbReference>
<dbReference type="InterPro" id="IPR045210">
    <property type="entry name" value="RING-Ubox_PUB"/>
</dbReference>
<sequence length="456" mass="50725">MADVTEANADETLELHKVLTEIFHDGVGGKDHRVETDEGVLKTIDEAVIRILTCLREVESNKPPVEVPTEFICTLSNTIMIEPVIIASGQTYEKRDITEWLKHNNICPKTEAVLTHLFLTPNHLINDLITQWCLVNKVDRPKPSDDDIIVTELSTGEIESLLLRISSPSSVSDQIEAAKELSRQTKKYVNARVFFVTELPDSITRLLSVLGDDVDANPDLQENIMTSLLNISTVENYQTVIAEHPQVMPLLTKSLQKGTEETKNVSAKTLSTLSGIDSNRIIIGNSEALKALIDRIGEPADDIGEAAYAVYKLCLDSQQNTRKAISEGLIPAIVKNIRVGRNVEEMVSVLAPISSNSRAQGIIEELEIVSDVMEILRNTSCMVTCENALDTVINMFGKIKGMHRHSMLSNEETPHGTFGKLSRQGSDGVVRKAKYISRWIRIFTLSESLRIVRYDH</sequence>
<dbReference type="GO" id="GO:0061630">
    <property type="term" value="F:ubiquitin protein ligase activity"/>
    <property type="evidence" value="ECO:0007669"/>
    <property type="project" value="UniProtKB-EC"/>
</dbReference>
<keyword evidence="8" id="KW-1185">Reference proteome</keyword>
<evidence type="ECO:0000313" key="8">
    <source>
        <dbReference type="Proteomes" id="UP000029121"/>
    </source>
</evidence>
<dbReference type="InterPro" id="IPR013083">
    <property type="entry name" value="Znf_RING/FYVE/PHD"/>
</dbReference>
<organism evidence="7 8">
    <name type="scientific">Capsella rubella</name>
    <dbReference type="NCBI Taxonomy" id="81985"/>
    <lineage>
        <taxon>Eukaryota</taxon>
        <taxon>Viridiplantae</taxon>
        <taxon>Streptophyta</taxon>
        <taxon>Embryophyta</taxon>
        <taxon>Tracheophyta</taxon>
        <taxon>Spermatophyta</taxon>
        <taxon>Magnoliopsida</taxon>
        <taxon>eudicotyledons</taxon>
        <taxon>Gunneridae</taxon>
        <taxon>Pentapetalae</taxon>
        <taxon>rosids</taxon>
        <taxon>malvids</taxon>
        <taxon>Brassicales</taxon>
        <taxon>Brassicaceae</taxon>
        <taxon>Camelineae</taxon>
        <taxon>Capsella</taxon>
    </lineage>
</organism>
<comment type="pathway">
    <text evidence="2">Protein modification; protein ubiquitination.</text>
</comment>
<evidence type="ECO:0000256" key="4">
    <source>
        <dbReference type="ARBA" id="ARBA00022679"/>
    </source>
</evidence>
<dbReference type="GO" id="GO:0016567">
    <property type="term" value="P:protein ubiquitination"/>
    <property type="evidence" value="ECO:0007669"/>
    <property type="project" value="UniProtKB-UniPathway"/>
</dbReference>
<dbReference type="InterPro" id="IPR003613">
    <property type="entry name" value="Ubox_domain"/>
</dbReference>
<dbReference type="KEGG" id="crb:17884482"/>
<dbReference type="SMART" id="SM00504">
    <property type="entry name" value="Ubox"/>
    <property type="match status" value="1"/>
</dbReference>
<dbReference type="AlphaFoldDB" id="R0HCF5"/>
<accession>R0HCF5</accession>
<evidence type="ECO:0000256" key="3">
    <source>
        <dbReference type="ARBA" id="ARBA00012483"/>
    </source>
</evidence>
<protein>
    <recommendedName>
        <fullName evidence="3">RING-type E3 ubiquitin transferase</fullName>
        <ecNumber evidence="3">2.3.2.27</ecNumber>
    </recommendedName>
</protein>
<keyword evidence="5" id="KW-0833">Ubl conjugation pathway</keyword>
<dbReference type="EMBL" id="KB870810">
    <property type="protein sequence ID" value="EOA22720.1"/>
    <property type="molecule type" value="Genomic_DNA"/>
</dbReference>
<name>R0HCF5_9BRAS</name>
<dbReference type="PROSITE" id="PS51698">
    <property type="entry name" value="U_BOX"/>
    <property type="match status" value="1"/>
</dbReference>
<gene>
    <name evidence="7" type="ORF">CARUB_v10003427mg</name>
</gene>
<dbReference type="PANTHER" id="PTHR23315:SF265">
    <property type="entry name" value="U-BOX DOMAIN-CONTAINING PROTEIN 46-RELATED"/>
    <property type="match status" value="1"/>
</dbReference>
<dbReference type="Proteomes" id="UP000029121">
    <property type="component" value="Unassembled WGS sequence"/>
</dbReference>
<dbReference type="UniPathway" id="UPA00143"/>
<reference evidence="8" key="1">
    <citation type="journal article" date="2013" name="Nat. Genet.">
        <title>The Capsella rubella genome and the genomic consequences of rapid mating system evolution.</title>
        <authorList>
            <person name="Slotte T."/>
            <person name="Hazzouri K.M."/>
            <person name="Agren J.A."/>
            <person name="Koenig D."/>
            <person name="Maumus F."/>
            <person name="Guo Y.L."/>
            <person name="Steige K."/>
            <person name="Platts A.E."/>
            <person name="Escobar J.S."/>
            <person name="Newman L.K."/>
            <person name="Wang W."/>
            <person name="Mandakova T."/>
            <person name="Vello E."/>
            <person name="Smith L.M."/>
            <person name="Henz S.R."/>
            <person name="Steffen J."/>
            <person name="Takuno S."/>
            <person name="Brandvain Y."/>
            <person name="Coop G."/>
            <person name="Andolfatto P."/>
            <person name="Hu T.T."/>
            <person name="Blanchette M."/>
            <person name="Clark R.M."/>
            <person name="Quesneville H."/>
            <person name="Nordborg M."/>
            <person name="Gaut B.S."/>
            <person name="Lysak M.A."/>
            <person name="Jenkins J."/>
            <person name="Grimwood J."/>
            <person name="Chapman J."/>
            <person name="Prochnik S."/>
            <person name="Shu S."/>
            <person name="Rokhsar D."/>
            <person name="Schmutz J."/>
            <person name="Weigel D."/>
            <person name="Wright S.I."/>
        </authorList>
    </citation>
    <scope>NUCLEOTIDE SEQUENCE [LARGE SCALE GENOMIC DNA]</scope>
    <source>
        <strain evidence="8">cv. Monte Gargano</strain>
    </source>
</reference>
<keyword evidence="4" id="KW-0808">Transferase</keyword>
<evidence type="ECO:0000256" key="2">
    <source>
        <dbReference type="ARBA" id="ARBA00004906"/>
    </source>
</evidence>
<dbReference type="EC" id="2.3.2.27" evidence="3"/>
<dbReference type="Gene3D" id="1.25.10.10">
    <property type="entry name" value="Leucine-rich Repeat Variant"/>
    <property type="match status" value="1"/>
</dbReference>
<dbReference type="InterPro" id="IPR011989">
    <property type="entry name" value="ARM-like"/>
</dbReference>
<evidence type="ECO:0000256" key="5">
    <source>
        <dbReference type="ARBA" id="ARBA00022786"/>
    </source>
</evidence>
<dbReference type="Pfam" id="PF04564">
    <property type="entry name" value="U-box"/>
    <property type="match status" value="1"/>
</dbReference>
<dbReference type="Gene3D" id="3.30.40.10">
    <property type="entry name" value="Zinc/RING finger domain, C3HC4 (zinc finger)"/>
    <property type="match status" value="1"/>
</dbReference>